<dbReference type="SUPFAM" id="SSF48435">
    <property type="entry name" value="Bacterial muramidases"/>
    <property type="match status" value="1"/>
</dbReference>
<dbReference type="RefSeq" id="WP_275820571.1">
    <property type="nucleotide sequence ID" value="NZ_JARHUD010000002.1"/>
</dbReference>
<evidence type="ECO:0000256" key="3">
    <source>
        <dbReference type="ARBA" id="ARBA00022729"/>
    </source>
</evidence>
<dbReference type="Gene3D" id="1.25.20.10">
    <property type="entry name" value="Bacterial muramidases"/>
    <property type="match status" value="1"/>
</dbReference>
<comment type="similarity">
    <text evidence="2">Belongs to the virb1 family.</text>
</comment>
<comment type="caution">
    <text evidence="6">The sequence shown here is derived from an EMBL/GenBank/DDBJ whole genome shotgun (WGS) entry which is preliminary data.</text>
</comment>
<dbReference type="PANTHER" id="PTHR37423:SF2">
    <property type="entry name" value="MEMBRANE-BOUND LYTIC MUREIN TRANSGLYCOSYLASE C"/>
    <property type="match status" value="1"/>
</dbReference>
<evidence type="ECO:0000256" key="1">
    <source>
        <dbReference type="ARBA" id="ARBA00007734"/>
    </source>
</evidence>
<evidence type="ECO:0000313" key="6">
    <source>
        <dbReference type="EMBL" id="MDF2095294.1"/>
    </source>
</evidence>
<accession>A0ABT5YK74</accession>
<dbReference type="Gene3D" id="1.10.530.10">
    <property type="match status" value="1"/>
</dbReference>
<protein>
    <submittedName>
        <fullName evidence="6">Lytic transglycosylase domain-containing protein</fullName>
    </submittedName>
</protein>
<dbReference type="InterPro" id="IPR008939">
    <property type="entry name" value="Lytic_TGlycosylase_superhlx_U"/>
</dbReference>
<name>A0ABT5YK74_9PROT</name>
<reference evidence="6 7" key="1">
    <citation type="submission" date="2023-03" db="EMBL/GenBank/DDBJ databases">
        <title>Fodinicurvata sp. CAU 1616 isolated from sea sendiment.</title>
        <authorList>
            <person name="Kim W."/>
        </authorList>
    </citation>
    <scope>NUCLEOTIDE SEQUENCE [LARGE SCALE GENOMIC DNA]</scope>
    <source>
        <strain evidence="6 7">CAU 1616</strain>
    </source>
</reference>
<keyword evidence="7" id="KW-1185">Reference proteome</keyword>
<comment type="similarity">
    <text evidence="1">Belongs to the transglycosylase Slt family.</text>
</comment>
<dbReference type="PANTHER" id="PTHR37423">
    <property type="entry name" value="SOLUBLE LYTIC MUREIN TRANSGLYCOSYLASE-RELATED"/>
    <property type="match status" value="1"/>
</dbReference>
<proteinExistence type="inferred from homology"/>
<dbReference type="Pfam" id="PF01464">
    <property type="entry name" value="SLT"/>
    <property type="match status" value="1"/>
</dbReference>
<dbReference type="EMBL" id="JARHUD010000002">
    <property type="protein sequence ID" value="MDF2095294.1"/>
    <property type="molecule type" value="Genomic_DNA"/>
</dbReference>
<gene>
    <name evidence="6" type="ORF">P2G67_04825</name>
</gene>
<organism evidence="6 7">
    <name type="scientific">Aquibaculum arenosum</name>
    <dbReference type="NCBI Taxonomy" id="3032591"/>
    <lineage>
        <taxon>Bacteria</taxon>
        <taxon>Pseudomonadati</taxon>
        <taxon>Pseudomonadota</taxon>
        <taxon>Alphaproteobacteria</taxon>
        <taxon>Rhodospirillales</taxon>
        <taxon>Rhodovibrionaceae</taxon>
        <taxon>Aquibaculum</taxon>
    </lineage>
</organism>
<sequence>MAVTTAVFLLALFAGPAQMGGASAHAQDGAELQRLDRLMDLIDEDRYDEAVALSRDLSDPALRDLVQWRRLMREGTRVGFGELADFLETHGHWPSASTLARYAEVALPDWLGAQETVDWFRQHPPKTGDGALRFARALAGLGLRDEAQDVARNAWHNLSPSSSTESALLAEFPAAFTEADLAARVERLLQNGDRSAVALAQRLGADQAQLAEARLRLATMQGGVDAAIEALPDGLRNDPGLTYERARWRLRSNASDGALDLLDPAPSVSELTADHWWRVKHWAARRALRQGQAATAYRIASSHGADSGLTMAEGEFLAGWIALRFLNDPEQAYRHFDRLYHNVSMPISLGRGAYWAGEAAKAMGREDWATQWYRVAAQYDTVFYGQMAGLHLGALPVGGLDAVVQLSESERQAFEQADLTRVTRALAALNRQDLLPFFFLALRSNASSAEDYYLAGRLALDLGYPEQAVRVGRMALTDGHQLSGLLYPPPPVDLSGDPDGPLLLGLMRQESAFDRRAVSPAGARGLMQLMPGTAEQVARRIGVNYSFDRLTTDPQYNIRLGRDYLERMLDRYAGFLPLALAAYNAGPGRADQWIVEFGDPRHPSVDPIDWMEQIPFSETRNYVQRVLESYTVYQRRLRPDDNPFVALPRPTPVALHEIEPEPAESSLEN</sequence>
<evidence type="ECO:0000313" key="7">
    <source>
        <dbReference type="Proteomes" id="UP001215503"/>
    </source>
</evidence>
<dbReference type="Proteomes" id="UP001215503">
    <property type="component" value="Unassembled WGS sequence"/>
</dbReference>
<evidence type="ECO:0000259" key="5">
    <source>
        <dbReference type="Pfam" id="PF01464"/>
    </source>
</evidence>
<evidence type="ECO:0000256" key="2">
    <source>
        <dbReference type="ARBA" id="ARBA00009387"/>
    </source>
</evidence>
<dbReference type="InterPro" id="IPR023346">
    <property type="entry name" value="Lysozyme-like_dom_sf"/>
</dbReference>
<feature type="chain" id="PRO_5045879800" evidence="4">
    <location>
        <begin position="20"/>
        <end position="669"/>
    </location>
</feature>
<evidence type="ECO:0000256" key="4">
    <source>
        <dbReference type="SAM" id="SignalP"/>
    </source>
</evidence>
<keyword evidence="3 4" id="KW-0732">Signal</keyword>
<dbReference type="CDD" id="cd13401">
    <property type="entry name" value="Slt70-like"/>
    <property type="match status" value="1"/>
</dbReference>
<feature type="signal peptide" evidence="4">
    <location>
        <begin position="1"/>
        <end position="19"/>
    </location>
</feature>
<feature type="domain" description="Transglycosylase SLT" evidence="5">
    <location>
        <begin position="501"/>
        <end position="597"/>
    </location>
</feature>
<dbReference type="InterPro" id="IPR008258">
    <property type="entry name" value="Transglycosylase_SLT_dom_1"/>
</dbReference>
<dbReference type="SUPFAM" id="SSF53955">
    <property type="entry name" value="Lysozyme-like"/>
    <property type="match status" value="1"/>
</dbReference>